<feature type="binding site" evidence="5">
    <location>
        <position position="151"/>
    </location>
    <ligand>
        <name>Zn(2+)</name>
        <dbReference type="ChEBI" id="CHEBI:29105"/>
    </ligand>
</feature>
<dbReference type="SUPFAM" id="SSF55620">
    <property type="entry name" value="Tetrahydrobiopterin biosynthesis enzymes-like"/>
    <property type="match status" value="1"/>
</dbReference>
<keyword evidence="5" id="KW-0547">Nucleotide-binding</keyword>
<name>A0ABP8A5Q9_9MICO</name>
<protein>
    <recommendedName>
        <fullName evidence="5">GTP cyclohydrolase 1</fullName>
        <ecNumber evidence="5">3.5.4.16</ecNumber>
    </recommendedName>
    <alternativeName>
        <fullName evidence="5">GTP cyclohydrolase I</fullName>
        <shortName evidence="5">GTP-CH-I</shortName>
    </alternativeName>
</protein>
<evidence type="ECO:0000256" key="4">
    <source>
        <dbReference type="ARBA" id="ARBA00022801"/>
    </source>
</evidence>
<dbReference type="Proteomes" id="UP001501079">
    <property type="component" value="Unassembled WGS sequence"/>
</dbReference>
<dbReference type="Gene3D" id="1.10.286.10">
    <property type="match status" value="1"/>
</dbReference>
<dbReference type="EMBL" id="BAABBW010000004">
    <property type="protein sequence ID" value="GAA4178386.1"/>
    <property type="molecule type" value="Genomic_DNA"/>
</dbReference>
<keyword evidence="5" id="KW-0479">Metal-binding</keyword>
<organism evidence="7 8">
    <name type="scientific">Gryllotalpicola koreensis</name>
    <dbReference type="NCBI Taxonomy" id="993086"/>
    <lineage>
        <taxon>Bacteria</taxon>
        <taxon>Bacillati</taxon>
        <taxon>Actinomycetota</taxon>
        <taxon>Actinomycetes</taxon>
        <taxon>Micrococcales</taxon>
        <taxon>Microbacteriaceae</taxon>
        <taxon>Gryllotalpicola</taxon>
    </lineage>
</organism>
<dbReference type="HAMAP" id="MF_00223">
    <property type="entry name" value="FolE"/>
    <property type="match status" value="1"/>
</dbReference>
<dbReference type="NCBIfam" id="TIGR00063">
    <property type="entry name" value="folE"/>
    <property type="match status" value="1"/>
</dbReference>
<dbReference type="InterPro" id="IPR001474">
    <property type="entry name" value="GTP_CycHdrlase_I"/>
</dbReference>
<keyword evidence="8" id="KW-1185">Reference proteome</keyword>
<dbReference type="NCBIfam" id="NF006826">
    <property type="entry name" value="PRK09347.1-3"/>
    <property type="match status" value="1"/>
</dbReference>
<dbReference type="Pfam" id="PF01227">
    <property type="entry name" value="GTP_cyclohydroI"/>
    <property type="match status" value="1"/>
</dbReference>
<feature type="binding site" evidence="5">
    <location>
        <position position="83"/>
    </location>
    <ligand>
        <name>Zn(2+)</name>
        <dbReference type="ChEBI" id="CHEBI:29105"/>
    </ligand>
</feature>
<dbReference type="Gene3D" id="3.30.1130.10">
    <property type="match status" value="1"/>
</dbReference>
<dbReference type="RefSeq" id="WP_344755584.1">
    <property type="nucleotide sequence ID" value="NZ_BAABBW010000004.1"/>
</dbReference>
<dbReference type="PANTHER" id="PTHR11109">
    <property type="entry name" value="GTP CYCLOHYDROLASE I"/>
    <property type="match status" value="1"/>
</dbReference>
<dbReference type="PANTHER" id="PTHR11109:SF7">
    <property type="entry name" value="GTP CYCLOHYDROLASE 1"/>
    <property type="match status" value="1"/>
</dbReference>
<dbReference type="InterPro" id="IPR043133">
    <property type="entry name" value="GTP-CH-I_C/QueF"/>
</dbReference>
<feature type="binding site" evidence="5">
    <location>
        <position position="80"/>
    </location>
    <ligand>
        <name>Zn(2+)</name>
        <dbReference type="ChEBI" id="CHEBI:29105"/>
    </ligand>
</feature>
<reference evidence="8" key="1">
    <citation type="journal article" date="2019" name="Int. J. Syst. Evol. Microbiol.">
        <title>The Global Catalogue of Microorganisms (GCM) 10K type strain sequencing project: providing services to taxonomists for standard genome sequencing and annotation.</title>
        <authorList>
            <consortium name="The Broad Institute Genomics Platform"/>
            <consortium name="The Broad Institute Genome Sequencing Center for Infectious Disease"/>
            <person name="Wu L."/>
            <person name="Ma J."/>
        </authorList>
    </citation>
    <scope>NUCLEOTIDE SEQUENCE [LARGE SCALE GENOMIC DNA]</scope>
    <source>
        <strain evidence="8">JCM 17591</strain>
    </source>
</reference>
<evidence type="ECO:0000256" key="2">
    <source>
        <dbReference type="ARBA" id="ARBA00005080"/>
    </source>
</evidence>
<comment type="caution">
    <text evidence="7">The sequence shown here is derived from an EMBL/GenBank/DDBJ whole genome shotgun (WGS) entry which is preliminary data.</text>
</comment>
<dbReference type="InterPro" id="IPR020602">
    <property type="entry name" value="GTP_CycHdrlase_I_dom"/>
</dbReference>
<keyword evidence="5" id="KW-0342">GTP-binding</keyword>
<comment type="catalytic activity">
    <reaction evidence="1 5">
        <text>GTP + H2O = 7,8-dihydroneopterin 3'-triphosphate + formate + H(+)</text>
        <dbReference type="Rhea" id="RHEA:17473"/>
        <dbReference type="ChEBI" id="CHEBI:15377"/>
        <dbReference type="ChEBI" id="CHEBI:15378"/>
        <dbReference type="ChEBI" id="CHEBI:15740"/>
        <dbReference type="ChEBI" id="CHEBI:37565"/>
        <dbReference type="ChEBI" id="CHEBI:58462"/>
        <dbReference type="EC" id="3.5.4.16"/>
    </reaction>
</comment>
<gene>
    <name evidence="5 7" type="primary">folE</name>
    <name evidence="7" type="ORF">GCM10022287_28630</name>
</gene>
<dbReference type="EC" id="3.5.4.16" evidence="5"/>
<evidence type="ECO:0000259" key="6">
    <source>
        <dbReference type="Pfam" id="PF01227"/>
    </source>
</evidence>
<comment type="pathway">
    <text evidence="2 5">Cofactor biosynthesis; 7,8-dihydroneopterin triphosphate biosynthesis; 7,8-dihydroneopterin triphosphate from GTP: step 1/1.</text>
</comment>
<comment type="subunit">
    <text evidence="5">Homopolymer.</text>
</comment>
<dbReference type="InterPro" id="IPR043134">
    <property type="entry name" value="GTP-CH-I_N"/>
</dbReference>
<keyword evidence="4 5" id="KW-0378">Hydrolase</keyword>
<dbReference type="PROSITE" id="PS00860">
    <property type="entry name" value="GTP_CYCLOHYDROL_1_2"/>
    <property type="match status" value="1"/>
</dbReference>
<feature type="domain" description="GTP cyclohydrolase I" evidence="6">
    <location>
        <begin position="10"/>
        <end position="186"/>
    </location>
</feature>
<dbReference type="InterPro" id="IPR018234">
    <property type="entry name" value="GTP_CycHdrlase_I_CS"/>
</dbReference>
<dbReference type="NCBIfam" id="NF006825">
    <property type="entry name" value="PRK09347.1-2"/>
    <property type="match status" value="1"/>
</dbReference>
<evidence type="ECO:0000256" key="3">
    <source>
        <dbReference type="ARBA" id="ARBA00022563"/>
    </source>
</evidence>
<keyword evidence="5" id="KW-0862">Zinc</keyword>
<proteinExistence type="inferred from homology"/>
<comment type="similarity">
    <text evidence="5">Belongs to the GTP cyclohydrolase I family.</text>
</comment>
<keyword evidence="3 5" id="KW-0554">One-carbon metabolism</keyword>
<evidence type="ECO:0000313" key="7">
    <source>
        <dbReference type="EMBL" id="GAA4178386.1"/>
    </source>
</evidence>
<evidence type="ECO:0000256" key="5">
    <source>
        <dbReference type="HAMAP-Rule" id="MF_00223"/>
    </source>
</evidence>
<dbReference type="PROSITE" id="PS00859">
    <property type="entry name" value="GTP_CYCLOHYDROL_1_1"/>
    <property type="match status" value="1"/>
</dbReference>
<accession>A0ABP8A5Q9</accession>
<evidence type="ECO:0000313" key="8">
    <source>
        <dbReference type="Proteomes" id="UP001501079"/>
    </source>
</evidence>
<sequence>MTGVDRARVEAAVAELLAAIGEDTARPGLRETPARVADAYEEFFAGVGADPLEPLRDTIPVGDVEPELVIVRDLEFRSVCEHHLLPFLGRAHLAYLPAEKVVGLGRLPRLVDVLAARPQLQERLTEQIADALMEALEPRGVVVVLDAQHQCVTTRGARQVHSTTVTVASRGVLDDPVRRAEVITLIGTAA</sequence>
<evidence type="ECO:0000256" key="1">
    <source>
        <dbReference type="ARBA" id="ARBA00001052"/>
    </source>
</evidence>